<reference evidence="3 4" key="1">
    <citation type="journal article" date="2009" name="Proc. Natl. Acad. Sci. U.S.A.">
        <title>The genomic basis of trophic strategy in marine bacteria.</title>
        <authorList>
            <person name="Lauro F.M."/>
            <person name="McDougald D."/>
            <person name="Thomas T."/>
            <person name="Williams T.J."/>
            <person name="Egan S."/>
            <person name="Rice S."/>
            <person name="DeMaere M.Z."/>
            <person name="Ting L."/>
            <person name="Ertan H."/>
            <person name="Johnson J."/>
            <person name="Ferriera S."/>
            <person name="Lapidus A."/>
            <person name="Anderson I."/>
            <person name="Kyrpides N."/>
            <person name="Munk A.C."/>
            <person name="Detter C."/>
            <person name="Han C.S."/>
            <person name="Brown M.V."/>
            <person name="Robb F.T."/>
            <person name="Kjelleberg S."/>
            <person name="Cavicchioli R."/>
        </authorList>
    </citation>
    <scope>NUCLEOTIDE SEQUENCE [LARGE SCALE GENOMIC DNA]</scope>
    <source>
        <strain evidence="4">DSM 13593 / LMG 18877 / RB2256</strain>
    </source>
</reference>
<dbReference type="PANTHER" id="PTHR43747:SF4">
    <property type="entry name" value="FLAVIN-DEPENDENT TRYPTOPHAN HALOGENASE"/>
    <property type="match status" value="1"/>
</dbReference>
<keyword evidence="2" id="KW-0274">FAD</keyword>
<dbReference type="EMBL" id="CP000356">
    <property type="protein sequence ID" value="ABF52636.1"/>
    <property type="molecule type" value="Genomic_DNA"/>
</dbReference>
<gene>
    <name evidence="3" type="ordered locus">Sala_0918</name>
</gene>
<dbReference type="RefSeq" id="WP_011541224.1">
    <property type="nucleotide sequence ID" value="NC_008048.1"/>
</dbReference>
<feature type="binding site" evidence="2">
    <location>
        <position position="332"/>
    </location>
    <ligand>
        <name>FAD</name>
        <dbReference type="ChEBI" id="CHEBI:57692"/>
    </ligand>
</feature>
<dbReference type="eggNOG" id="COG0654">
    <property type="taxonomic scope" value="Bacteria"/>
</dbReference>
<accession>Q1GUN6</accession>
<feature type="binding site" evidence="2">
    <location>
        <position position="341"/>
    </location>
    <ligand>
        <name>L-tryptophan</name>
        <dbReference type="ChEBI" id="CHEBI:57912"/>
    </ligand>
</feature>
<dbReference type="AlphaFoldDB" id="Q1GUN6"/>
<feature type="binding site" evidence="2">
    <location>
        <position position="345"/>
    </location>
    <ligand>
        <name>FAD</name>
        <dbReference type="ChEBI" id="CHEBI:57692"/>
    </ligand>
</feature>
<organism evidence="3 4">
    <name type="scientific">Sphingopyxis alaskensis (strain DSM 13593 / LMG 18877 / RB2256)</name>
    <name type="common">Sphingomonas alaskensis</name>
    <dbReference type="NCBI Taxonomy" id="317655"/>
    <lineage>
        <taxon>Bacteria</taxon>
        <taxon>Pseudomonadati</taxon>
        <taxon>Pseudomonadota</taxon>
        <taxon>Alphaproteobacteria</taxon>
        <taxon>Sphingomonadales</taxon>
        <taxon>Sphingomonadaceae</taxon>
        <taxon>Sphingopyxis</taxon>
    </lineage>
</organism>
<dbReference type="InterPro" id="IPR033856">
    <property type="entry name" value="Trp_halogen"/>
</dbReference>
<feature type="binding site" evidence="2">
    <location>
        <position position="83"/>
    </location>
    <ligand>
        <name>7-chloro-L-tryptophan</name>
        <dbReference type="ChEBI" id="CHEBI:58713"/>
    </ligand>
</feature>
<dbReference type="InterPro" id="IPR006905">
    <property type="entry name" value="Flavin_halogenase"/>
</dbReference>
<evidence type="ECO:0000313" key="3">
    <source>
        <dbReference type="EMBL" id="ABF52636.1"/>
    </source>
</evidence>
<feature type="binding site" evidence="2">
    <location>
        <begin position="18"/>
        <end position="21"/>
    </location>
    <ligand>
        <name>FAD</name>
        <dbReference type="ChEBI" id="CHEBI:57692"/>
    </ligand>
</feature>
<evidence type="ECO:0000256" key="1">
    <source>
        <dbReference type="PIRSR" id="PIRSR011396-1"/>
    </source>
</evidence>
<dbReference type="Gene3D" id="3.50.50.60">
    <property type="entry name" value="FAD/NAD(P)-binding domain"/>
    <property type="match status" value="1"/>
</dbReference>
<dbReference type="Pfam" id="PF04820">
    <property type="entry name" value="Trp_halogenase"/>
    <property type="match status" value="1"/>
</dbReference>
<evidence type="ECO:0000256" key="2">
    <source>
        <dbReference type="PIRSR" id="PIRSR011396-2"/>
    </source>
</evidence>
<dbReference type="PANTHER" id="PTHR43747">
    <property type="entry name" value="FAD-BINDING PROTEIN"/>
    <property type="match status" value="1"/>
</dbReference>
<dbReference type="KEGG" id="sal:Sala_0918"/>
<dbReference type="InterPro" id="IPR036188">
    <property type="entry name" value="FAD/NAD-bd_sf"/>
</dbReference>
<dbReference type="GO" id="GO:0004497">
    <property type="term" value="F:monooxygenase activity"/>
    <property type="evidence" value="ECO:0007669"/>
    <property type="project" value="InterPro"/>
</dbReference>
<keyword evidence="2" id="KW-0547">Nucleotide-binding</keyword>
<protein>
    <submittedName>
        <fullName evidence="3">Tryptophan halogenase</fullName>
    </submittedName>
</protein>
<dbReference type="InterPro" id="IPR050816">
    <property type="entry name" value="Flavin-dep_Halogenase_NPB"/>
</dbReference>
<dbReference type="HOGENOM" id="CLU_022247_1_0_5"/>
<dbReference type="STRING" id="317655.Sala_0918"/>
<dbReference type="GO" id="GO:0000166">
    <property type="term" value="F:nucleotide binding"/>
    <property type="evidence" value="ECO:0007669"/>
    <property type="project" value="UniProtKB-KW"/>
</dbReference>
<dbReference type="PIRSF" id="PIRSF011396">
    <property type="entry name" value="Trp_halogenase"/>
    <property type="match status" value="1"/>
</dbReference>
<name>Q1GUN6_SPHAL</name>
<keyword evidence="2" id="KW-0285">Flavoprotein</keyword>
<keyword evidence="4" id="KW-1185">Reference proteome</keyword>
<sequence length="503" mass="55956">MTGMDSSTARLKIVIAGGGTAGWMAAAALSGTLGAAIDLTLIESDAIGTIGVGESTIPPIVLFNRLMGINEAAFMRATQATFKLGIQFENWKHVGESYFHSFGTTGKDHWSAGFQHFWLHGLTCGHSRSYDDYCLELKAAHEGKFAHLPDDRMNYAYQLDSSLYAAFLRERAEGDGTRRIEGRIAAVELDGASGNIAALMLDGERRIEGDLFIDCTGFRALLIEGALHAGFDDWTHYLPCDSAIAVQTASVAPPVPYTRAIAHDAGWQWRIPLQHRQGNGIVYCSRYLAKDDALDRLLGSIEGDVLTEPNFIGYRTGARRKQWYRNCVAVGLSGGFMEPLESTSIHLIQRAVLRLIRMLPSGPVSERDIAEFNDQQFADMEQIRDFLILHYKVTERRDSPFWRQCAAMPIPASLEQKIELFRETGRVFRRNEELFVENSWVQVMMGQGIMPQRYHPIAAKLRPDELEAFLSMLRDGVERTVASLPAHGAYIARYCAVGGRNDA</sequence>
<feature type="active site" evidence="1">
    <location>
        <position position="83"/>
    </location>
</feature>
<dbReference type="Proteomes" id="UP000006578">
    <property type="component" value="Chromosome"/>
</dbReference>
<dbReference type="SUPFAM" id="SSF51905">
    <property type="entry name" value="FAD/NAD(P)-binding domain"/>
    <property type="match status" value="1"/>
</dbReference>
<proteinExistence type="predicted"/>
<evidence type="ECO:0000313" key="4">
    <source>
        <dbReference type="Proteomes" id="UP000006578"/>
    </source>
</evidence>